<dbReference type="PANTHER" id="PTHR30345">
    <property type="entry name" value="RIBOSE-5-PHOSPHATE ISOMERASE B"/>
    <property type="match status" value="1"/>
</dbReference>
<evidence type="ECO:0000256" key="2">
    <source>
        <dbReference type="ARBA" id="ARBA00023235"/>
    </source>
</evidence>
<feature type="active site" description="Proton donor" evidence="3">
    <location>
        <position position="99"/>
    </location>
</feature>
<reference evidence="4 5" key="1">
    <citation type="submission" date="2019-02" db="EMBL/GenBank/DDBJ databases">
        <title>Deep-cultivation of Planctomycetes and their phenomic and genomic characterization uncovers novel biology.</title>
        <authorList>
            <person name="Wiegand S."/>
            <person name="Jogler M."/>
            <person name="Boedeker C."/>
            <person name="Pinto D."/>
            <person name="Vollmers J."/>
            <person name="Rivas-Marin E."/>
            <person name="Kohn T."/>
            <person name="Peeters S.H."/>
            <person name="Heuer A."/>
            <person name="Rast P."/>
            <person name="Oberbeckmann S."/>
            <person name="Bunk B."/>
            <person name="Jeske O."/>
            <person name="Meyerdierks A."/>
            <person name="Storesund J.E."/>
            <person name="Kallscheuer N."/>
            <person name="Luecker S."/>
            <person name="Lage O.M."/>
            <person name="Pohl T."/>
            <person name="Merkel B.J."/>
            <person name="Hornburger P."/>
            <person name="Mueller R.-W."/>
            <person name="Bruemmer F."/>
            <person name="Labrenz M."/>
            <person name="Spormann A.M."/>
            <person name="Op den Camp H."/>
            <person name="Overmann J."/>
            <person name="Amann R."/>
            <person name="Jetten M.S.M."/>
            <person name="Mascher T."/>
            <person name="Medema M.H."/>
            <person name="Devos D.P."/>
            <person name="Kaster A.-K."/>
            <person name="Ovreas L."/>
            <person name="Rohde M."/>
            <person name="Galperin M.Y."/>
            <person name="Jogler C."/>
        </authorList>
    </citation>
    <scope>NUCLEOTIDE SEQUENCE [LARGE SCALE GENOMIC DNA]</scope>
    <source>
        <strain evidence="4 5">Pan265</strain>
    </source>
</reference>
<dbReference type="InterPro" id="IPR003500">
    <property type="entry name" value="RpiB_LacA_LacB"/>
</dbReference>
<dbReference type="Gene3D" id="3.40.1400.10">
    <property type="entry name" value="Sugar-phosphate isomerase, RpiB/LacA/LacB"/>
    <property type="match status" value="1"/>
</dbReference>
<dbReference type="RefSeq" id="WP_145446159.1">
    <property type="nucleotide sequence ID" value="NZ_CP036280.1"/>
</dbReference>
<dbReference type="Proteomes" id="UP000320386">
    <property type="component" value="Chromosome"/>
</dbReference>
<dbReference type="GO" id="GO:0019316">
    <property type="term" value="P:D-allose catabolic process"/>
    <property type="evidence" value="ECO:0007669"/>
    <property type="project" value="TreeGrafter"/>
</dbReference>
<dbReference type="NCBIfam" id="TIGR01120">
    <property type="entry name" value="rpiB"/>
    <property type="match status" value="1"/>
</dbReference>
<dbReference type="PANTHER" id="PTHR30345:SF0">
    <property type="entry name" value="DNA DAMAGE-REPAIR_TOLERATION PROTEIN DRT102"/>
    <property type="match status" value="1"/>
</dbReference>
<evidence type="ECO:0000313" key="5">
    <source>
        <dbReference type="Proteomes" id="UP000320386"/>
    </source>
</evidence>
<proteinExistence type="inferred from homology"/>
<sequence>MKIAIAADHAGLPLKAEVAKVLTNLGHEVLDLGAHEYDAQDDYPDFARYVGNTIQHQQAERGVIVCGSGVGASVAANKMKGVRAAVCHDVYSAHQGVEHDDMNVLCLGARILGVEPAREVVAAFAGASFTGEERHRRRLEKVLAIEAAN</sequence>
<evidence type="ECO:0000313" key="4">
    <source>
        <dbReference type="EMBL" id="QDU71968.1"/>
    </source>
</evidence>
<dbReference type="NCBIfam" id="NF004051">
    <property type="entry name" value="PRK05571.1"/>
    <property type="match status" value="1"/>
</dbReference>
<dbReference type="NCBIfam" id="TIGR00689">
    <property type="entry name" value="rpiB_lacA_lacB"/>
    <property type="match status" value="1"/>
</dbReference>
<dbReference type="GO" id="GO:0004751">
    <property type="term" value="F:ribose-5-phosphate isomerase activity"/>
    <property type="evidence" value="ECO:0007669"/>
    <property type="project" value="TreeGrafter"/>
</dbReference>
<dbReference type="KEGG" id="mcad:Pan265_18270"/>
<name>A0A518BYD3_9BACT</name>
<protein>
    <submittedName>
        <fullName evidence="4">Sugar phosphate isomerase YwlF</fullName>
        <ecNumber evidence="4">5.3.1.-</ecNumber>
    </submittedName>
</protein>
<dbReference type="PIRSF" id="PIRSF005384">
    <property type="entry name" value="RpiB_LacA_B"/>
    <property type="match status" value="1"/>
</dbReference>
<keyword evidence="2 4" id="KW-0413">Isomerase</keyword>
<dbReference type="Pfam" id="PF02502">
    <property type="entry name" value="LacAB_rpiB"/>
    <property type="match status" value="1"/>
</dbReference>
<dbReference type="InterPro" id="IPR036569">
    <property type="entry name" value="RpiB_LacA_LacB_sf"/>
</dbReference>
<evidence type="ECO:0000256" key="1">
    <source>
        <dbReference type="ARBA" id="ARBA00008754"/>
    </source>
</evidence>
<dbReference type="EMBL" id="CP036280">
    <property type="protein sequence ID" value="QDU71968.1"/>
    <property type="molecule type" value="Genomic_DNA"/>
</dbReference>
<keyword evidence="5" id="KW-1185">Reference proteome</keyword>
<dbReference type="SUPFAM" id="SSF89623">
    <property type="entry name" value="Ribose/Galactose isomerase RpiB/AlsB"/>
    <property type="match status" value="1"/>
</dbReference>
<dbReference type="AlphaFoldDB" id="A0A518BYD3"/>
<evidence type="ECO:0000256" key="3">
    <source>
        <dbReference type="PIRSR" id="PIRSR005384-1"/>
    </source>
</evidence>
<dbReference type="OrthoDB" id="1778624at2"/>
<feature type="active site" description="Proton acceptor" evidence="3">
    <location>
        <position position="66"/>
    </location>
</feature>
<dbReference type="EC" id="5.3.1.-" evidence="4"/>
<accession>A0A518BYD3</accession>
<gene>
    <name evidence="4" type="primary">ywlF</name>
    <name evidence="4" type="ORF">Pan265_18270</name>
</gene>
<comment type="similarity">
    <text evidence="1">Belongs to the LacAB/RpiB family.</text>
</comment>
<organism evidence="4 5">
    <name type="scientific">Mucisphaera calidilacus</name>
    <dbReference type="NCBI Taxonomy" id="2527982"/>
    <lineage>
        <taxon>Bacteria</taxon>
        <taxon>Pseudomonadati</taxon>
        <taxon>Planctomycetota</taxon>
        <taxon>Phycisphaerae</taxon>
        <taxon>Phycisphaerales</taxon>
        <taxon>Phycisphaeraceae</taxon>
        <taxon>Mucisphaera</taxon>
    </lineage>
</organism>
<dbReference type="GO" id="GO:0009052">
    <property type="term" value="P:pentose-phosphate shunt, non-oxidative branch"/>
    <property type="evidence" value="ECO:0007669"/>
    <property type="project" value="TreeGrafter"/>
</dbReference>
<dbReference type="InterPro" id="IPR004785">
    <property type="entry name" value="RpiB"/>
</dbReference>